<evidence type="ECO:0000313" key="1">
    <source>
        <dbReference type="EMBL" id="SDE30378.1"/>
    </source>
</evidence>
<gene>
    <name evidence="1" type="ORF">SAMN04487779_102719</name>
</gene>
<evidence type="ECO:0000313" key="2">
    <source>
        <dbReference type="Proteomes" id="UP000198925"/>
    </source>
</evidence>
<dbReference type="AlphaFoldDB" id="A0A1G7BTE2"/>
<reference evidence="1 2" key="1">
    <citation type="submission" date="2016-10" db="EMBL/GenBank/DDBJ databases">
        <authorList>
            <person name="de Groot N.N."/>
        </authorList>
    </citation>
    <scope>NUCLEOTIDE SEQUENCE [LARGE SCALE GENOMIC DNA]</scope>
    <source>
        <strain evidence="1 2">CPCC 100156</strain>
    </source>
</reference>
<name>A0A1G7BTE2_9PROT</name>
<organism evidence="1 2">
    <name type="scientific">Belnapia rosea</name>
    <dbReference type="NCBI Taxonomy" id="938405"/>
    <lineage>
        <taxon>Bacteria</taxon>
        <taxon>Pseudomonadati</taxon>
        <taxon>Pseudomonadota</taxon>
        <taxon>Alphaproteobacteria</taxon>
        <taxon>Acetobacterales</taxon>
        <taxon>Roseomonadaceae</taxon>
        <taxon>Belnapia</taxon>
    </lineage>
</organism>
<proteinExistence type="predicted"/>
<dbReference type="EMBL" id="FMZX01000027">
    <property type="protein sequence ID" value="SDE30378.1"/>
    <property type="molecule type" value="Genomic_DNA"/>
</dbReference>
<protein>
    <submittedName>
        <fullName evidence="1">Uncharacterized protein</fullName>
    </submittedName>
</protein>
<dbReference type="Proteomes" id="UP000198925">
    <property type="component" value="Unassembled WGS sequence"/>
</dbReference>
<keyword evidence="2" id="KW-1185">Reference proteome</keyword>
<accession>A0A1G7BTE2</accession>
<sequence length="77" mass="8353">MHASPVTTQAASNFRDVYALCLQFQNLGGLTTNSRSTPFVPTLPLGLGDAFALPLKKEATLERSDRPQDMQDQLASC</sequence>